<dbReference type="Pfam" id="PF05173">
    <property type="entry name" value="DapB_C"/>
    <property type="match status" value="1"/>
</dbReference>
<name>A0A1C5GI80_MICEH</name>
<dbReference type="Gene3D" id="3.30.360.10">
    <property type="entry name" value="Dihydrodipicolinate Reductase, domain 2"/>
    <property type="match status" value="1"/>
</dbReference>
<dbReference type="InterPro" id="IPR036291">
    <property type="entry name" value="NAD(P)-bd_dom_sf"/>
</dbReference>
<dbReference type="GO" id="GO:0009089">
    <property type="term" value="P:lysine biosynthetic process via diaminopimelate"/>
    <property type="evidence" value="ECO:0007669"/>
    <property type="project" value="InterPro"/>
</dbReference>
<dbReference type="GO" id="GO:0019877">
    <property type="term" value="P:diaminopimelate biosynthetic process"/>
    <property type="evidence" value="ECO:0007669"/>
    <property type="project" value="UniProtKB-KW"/>
</dbReference>
<proteinExistence type="inferred from homology"/>
<dbReference type="PANTHER" id="PTHR20836">
    <property type="entry name" value="DIHYDRODIPICOLINATE REDUCTASE"/>
    <property type="match status" value="1"/>
</dbReference>
<dbReference type="InterPro" id="IPR000846">
    <property type="entry name" value="DapB_N"/>
</dbReference>
<evidence type="ECO:0000256" key="8">
    <source>
        <dbReference type="ARBA" id="ARBA00037922"/>
    </source>
</evidence>
<evidence type="ECO:0000256" key="9">
    <source>
        <dbReference type="ARBA" id="ARBA00038983"/>
    </source>
</evidence>
<feature type="domain" description="Dihydrodipicolinate reductase C-terminal" evidence="13">
    <location>
        <begin position="119"/>
        <end position="232"/>
    </location>
</feature>
<evidence type="ECO:0000256" key="6">
    <source>
        <dbReference type="ARBA" id="ARBA00023027"/>
    </source>
</evidence>
<comment type="pathway">
    <text evidence="8">Amino-acid biosynthesis; L-lysine biosynthesis via DAP pathway; (S)-tetrahydrodipicolinate from L-aspartate: step 4/4.</text>
</comment>
<dbReference type="EC" id="1.17.1.8" evidence="9"/>
<evidence type="ECO:0000256" key="11">
    <source>
        <dbReference type="ARBA" id="ARBA00049396"/>
    </source>
</evidence>
<evidence type="ECO:0000259" key="12">
    <source>
        <dbReference type="Pfam" id="PF01113"/>
    </source>
</evidence>
<dbReference type="SUPFAM" id="SSF55347">
    <property type="entry name" value="Glyceraldehyde-3-phosphate dehydrogenase-like, C-terminal domain"/>
    <property type="match status" value="1"/>
</dbReference>
<dbReference type="PANTHER" id="PTHR20836:SF0">
    <property type="entry name" value="4-HYDROXY-TETRAHYDRODIPICOLINATE REDUCTASE 1, CHLOROPLASTIC-RELATED"/>
    <property type="match status" value="1"/>
</dbReference>
<evidence type="ECO:0000313" key="14">
    <source>
        <dbReference type="EMBL" id="SCG19498.1"/>
    </source>
</evidence>
<dbReference type="GO" id="GO:0005829">
    <property type="term" value="C:cytosol"/>
    <property type="evidence" value="ECO:0007669"/>
    <property type="project" value="TreeGrafter"/>
</dbReference>
<evidence type="ECO:0000256" key="4">
    <source>
        <dbReference type="ARBA" id="ARBA00022915"/>
    </source>
</evidence>
<dbReference type="Proteomes" id="UP000198251">
    <property type="component" value="Chromosome I"/>
</dbReference>
<accession>A0A1C5GI80</accession>
<dbReference type="RefSeq" id="WP_089002951.1">
    <property type="nucleotide sequence ID" value="NZ_JBFAAC010000002.1"/>
</dbReference>
<sequence length="234" mass="24324">MALPTVVCGRNGRMANLLAGAVRDTTDLALAGRLCLRDPAAPPADGVFTSLAALPAAPAVVVDFTHRAGTVRLLRAAEDTPCALVVGTSGLTGTDQALLRRVARRRPVLQAANFSAVMALLRRFVGELAQTLDDRWDAAVVDVHHARKVDAPSATASALARAWGATRAAPPISSLRFGDAVSEHRLLAGGAGEQIELAHRVNERSAFVPGVLAAVRFAGRAAPGLYSLEDALCG</sequence>
<dbReference type="Gene3D" id="3.40.50.720">
    <property type="entry name" value="NAD(P)-binding Rossmann-like Domain"/>
    <property type="match status" value="1"/>
</dbReference>
<keyword evidence="7" id="KW-0457">Lysine biosynthesis</keyword>
<evidence type="ECO:0000256" key="10">
    <source>
        <dbReference type="ARBA" id="ARBA00049080"/>
    </source>
</evidence>
<gene>
    <name evidence="14" type="ORF">GA0070610_5873</name>
</gene>
<dbReference type="EMBL" id="LT607733">
    <property type="protein sequence ID" value="SCG19498.1"/>
    <property type="molecule type" value="Genomic_DNA"/>
</dbReference>
<organism evidence="14 15">
    <name type="scientific">Micromonospora echinofusca</name>
    <dbReference type="NCBI Taxonomy" id="47858"/>
    <lineage>
        <taxon>Bacteria</taxon>
        <taxon>Bacillati</taxon>
        <taxon>Actinomycetota</taxon>
        <taxon>Actinomycetes</taxon>
        <taxon>Micromonosporales</taxon>
        <taxon>Micromonosporaceae</taxon>
        <taxon>Micromonospora</taxon>
    </lineage>
</organism>
<keyword evidence="3" id="KW-0521">NADP</keyword>
<evidence type="ECO:0000313" key="15">
    <source>
        <dbReference type="Proteomes" id="UP000198251"/>
    </source>
</evidence>
<dbReference type="InterPro" id="IPR023940">
    <property type="entry name" value="DHDPR_bac"/>
</dbReference>
<dbReference type="Pfam" id="PF01113">
    <property type="entry name" value="DapB_N"/>
    <property type="match status" value="1"/>
</dbReference>
<comment type="similarity">
    <text evidence="1">Belongs to the DapB family.</text>
</comment>
<feature type="domain" description="Dihydrodipicolinate reductase N-terminal" evidence="12">
    <location>
        <begin position="6"/>
        <end position="114"/>
    </location>
</feature>
<dbReference type="SUPFAM" id="SSF51735">
    <property type="entry name" value="NAD(P)-binding Rossmann-fold domains"/>
    <property type="match status" value="1"/>
</dbReference>
<evidence type="ECO:0000256" key="2">
    <source>
        <dbReference type="ARBA" id="ARBA00022605"/>
    </source>
</evidence>
<evidence type="ECO:0000259" key="13">
    <source>
        <dbReference type="Pfam" id="PF05173"/>
    </source>
</evidence>
<dbReference type="InterPro" id="IPR022663">
    <property type="entry name" value="DapB_C"/>
</dbReference>
<keyword evidence="5" id="KW-0560">Oxidoreductase</keyword>
<keyword evidence="2" id="KW-0028">Amino-acid biosynthesis</keyword>
<dbReference type="GO" id="GO:0008839">
    <property type="term" value="F:4-hydroxy-tetrahydrodipicolinate reductase"/>
    <property type="evidence" value="ECO:0007669"/>
    <property type="project" value="UniProtKB-EC"/>
</dbReference>
<comment type="catalytic activity">
    <reaction evidence="10">
        <text>(S)-2,3,4,5-tetrahydrodipicolinate + NADP(+) + H2O = (2S,4S)-4-hydroxy-2,3,4,5-tetrahydrodipicolinate + NADPH + H(+)</text>
        <dbReference type="Rhea" id="RHEA:35331"/>
        <dbReference type="ChEBI" id="CHEBI:15377"/>
        <dbReference type="ChEBI" id="CHEBI:15378"/>
        <dbReference type="ChEBI" id="CHEBI:16845"/>
        <dbReference type="ChEBI" id="CHEBI:57783"/>
        <dbReference type="ChEBI" id="CHEBI:58349"/>
        <dbReference type="ChEBI" id="CHEBI:67139"/>
        <dbReference type="EC" id="1.17.1.8"/>
    </reaction>
</comment>
<protein>
    <recommendedName>
        <fullName evidence="9">4-hydroxy-tetrahydrodipicolinate reductase</fullName>
        <ecNumber evidence="9">1.17.1.8</ecNumber>
    </recommendedName>
</protein>
<reference evidence="14 15" key="1">
    <citation type="submission" date="2016-06" db="EMBL/GenBank/DDBJ databases">
        <authorList>
            <person name="Kjaerup R.B."/>
            <person name="Dalgaard T.S."/>
            <person name="Juul-Madsen H.R."/>
        </authorList>
    </citation>
    <scope>NUCLEOTIDE SEQUENCE [LARGE SCALE GENOMIC DNA]</scope>
    <source>
        <strain evidence="14 15">DSM 43913</strain>
    </source>
</reference>
<dbReference type="AlphaFoldDB" id="A0A1C5GI80"/>
<keyword evidence="6" id="KW-0520">NAD</keyword>
<evidence type="ECO:0000256" key="1">
    <source>
        <dbReference type="ARBA" id="ARBA00006642"/>
    </source>
</evidence>
<dbReference type="PIRSF" id="PIRSF000161">
    <property type="entry name" value="DHPR"/>
    <property type="match status" value="1"/>
</dbReference>
<evidence type="ECO:0000256" key="3">
    <source>
        <dbReference type="ARBA" id="ARBA00022857"/>
    </source>
</evidence>
<evidence type="ECO:0000256" key="5">
    <source>
        <dbReference type="ARBA" id="ARBA00023002"/>
    </source>
</evidence>
<keyword evidence="15" id="KW-1185">Reference proteome</keyword>
<dbReference type="GeneID" id="95805514"/>
<comment type="catalytic activity">
    <reaction evidence="11">
        <text>(S)-2,3,4,5-tetrahydrodipicolinate + NAD(+) + H2O = (2S,4S)-4-hydroxy-2,3,4,5-tetrahydrodipicolinate + NADH + H(+)</text>
        <dbReference type="Rhea" id="RHEA:35323"/>
        <dbReference type="ChEBI" id="CHEBI:15377"/>
        <dbReference type="ChEBI" id="CHEBI:15378"/>
        <dbReference type="ChEBI" id="CHEBI:16845"/>
        <dbReference type="ChEBI" id="CHEBI:57540"/>
        <dbReference type="ChEBI" id="CHEBI:57945"/>
        <dbReference type="ChEBI" id="CHEBI:67139"/>
        <dbReference type="EC" id="1.17.1.8"/>
    </reaction>
</comment>
<keyword evidence="4" id="KW-0220">Diaminopimelate biosynthesis</keyword>
<evidence type="ECO:0000256" key="7">
    <source>
        <dbReference type="ARBA" id="ARBA00023154"/>
    </source>
</evidence>